<evidence type="ECO:0000256" key="1">
    <source>
        <dbReference type="SAM" id="Phobius"/>
    </source>
</evidence>
<dbReference type="InterPro" id="IPR026467">
    <property type="entry name" value="Ser/Gly_Cys_C_dom"/>
</dbReference>
<keyword evidence="1" id="KW-1133">Transmembrane helix</keyword>
<keyword evidence="3" id="KW-1185">Reference proteome</keyword>
<evidence type="ECO:0000313" key="3">
    <source>
        <dbReference type="Proteomes" id="UP001317259"/>
    </source>
</evidence>
<keyword evidence="1" id="KW-0812">Transmembrane</keyword>
<comment type="caution">
    <text evidence="2">The sequence shown here is derived from an EMBL/GenBank/DDBJ whole genome shotgun (WGS) entry which is preliminary data.</text>
</comment>
<name>A0ABT0FLG8_9ACTN</name>
<dbReference type="NCBIfam" id="TIGR04222">
    <property type="entry name" value="near_uncomplex"/>
    <property type="match status" value="1"/>
</dbReference>
<dbReference type="RefSeq" id="WP_242376471.1">
    <property type="nucleotide sequence ID" value="NZ_JAKRKC020000001.1"/>
</dbReference>
<reference evidence="2 3" key="1">
    <citation type="submission" date="2022-04" db="EMBL/GenBank/DDBJ databases">
        <title>Genome draft of Actinomadura sp. ATCC 31491.</title>
        <authorList>
            <person name="Shi X."/>
            <person name="Du Y."/>
        </authorList>
    </citation>
    <scope>NUCLEOTIDE SEQUENCE [LARGE SCALE GENOMIC DNA]</scope>
    <source>
        <strain evidence="2 3">ATCC 31491</strain>
    </source>
</reference>
<gene>
    <name evidence="2" type="ORF">MF672_005005</name>
</gene>
<protein>
    <submittedName>
        <fullName evidence="2">TIGR04222 domain-containing membrane protein</fullName>
    </submittedName>
</protein>
<accession>A0ABT0FLG8</accession>
<proteinExistence type="predicted"/>
<dbReference type="Proteomes" id="UP001317259">
    <property type="component" value="Unassembled WGS sequence"/>
</dbReference>
<sequence>MDLVLLGSAAVVAAFVLRTALELRGEHAAALAAGAGARPRPLGPYELAYVAGGARRVADTALAVLAGAGHVRVARGGTVHRVHAPASGRDPVEEAVLGVLASRSGLPVTALRVETGRTLAMDALARRLAGAGLVLAPGAFERAARLAGRLRWAAVVVLAGEVLTLVTIVVQGVRRSAVAALAVLAATGVFALVAAGRQRRAARATVTGAGLESLEAARAGHPRGTAEEAYAVALYGLGAVRDPALQVELAAGDRGGG</sequence>
<feature type="transmembrane region" description="Helical" evidence="1">
    <location>
        <begin position="152"/>
        <end position="170"/>
    </location>
</feature>
<keyword evidence="1" id="KW-0472">Membrane</keyword>
<organism evidence="2 3">
    <name type="scientific">Actinomadura luzonensis</name>
    <dbReference type="NCBI Taxonomy" id="2805427"/>
    <lineage>
        <taxon>Bacteria</taxon>
        <taxon>Bacillati</taxon>
        <taxon>Actinomycetota</taxon>
        <taxon>Actinomycetes</taxon>
        <taxon>Streptosporangiales</taxon>
        <taxon>Thermomonosporaceae</taxon>
        <taxon>Actinomadura</taxon>
    </lineage>
</organism>
<evidence type="ECO:0000313" key="2">
    <source>
        <dbReference type="EMBL" id="MCK2213158.1"/>
    </source>
</evidence>
<dbReference type="EMBL" id="JAKRKC020000001">
    <property type="protein sequence ID" value="MCK2213158.1"/>
    <property type="molecule type" value="Genomic_DNA"/>
</dbReference>
<feature type="transmembrane region" description="Helical" evidence="1">
    <location>
        <begin position="176"/>
        <end position="195"/>
    </location>
</feature>